<sequence>MDKKKYSNEELIQELQKVYNKCGYISTNSIDTFGKYKSYLYTRRFGSLSNAMSLIGVDIERNNIIKSKYSSQGSKRKYTREQLLHALRKYYNEVGFPIQRKFKAIDGLPSYTLYHTEFGSFKNAILISGIKIPKSRECYFNRSKLTNKELLSLLKYYTEIKLKHNGISLLTNDEIDYIQEMPSSSAYCNRFGGIVEAYKLININYYTYNHDLLIEDMKQKYEKIKNIIGRTPNSRDLDSFSQKESKYYSSSTYINHFGNISNLQKVMGDIPTILGKSITYEELVDKIYRLKEEIGDIPTQNDIDECEYLPSTTCIIRTFGSIREMQLKLFDKTYSKIKVTCNGTICNSSYEYKVAKVLENNNIPFEKEELYKNYIENFNKGYKFDFTIIYDNKKYFIEVFGITGIKDYKTKTKEKIQLCKNNKLPLIELYPQDLWDKSYEEIKQNILTQIHQLDGFFIYKN</sequence>
<organism evidence="1 2">
    <name type="scientific">Clostridium botulinum C/D str. DC5</name>
    <dbReference type="NCBI Taxonomy" id="1443128"/>
    <lineage>
        <taxon>Bacteria</taxon>
        <taxon>Bacillati</taxon>
        <taxon>Bacillota</taxon>
        <taxon>Clostridia</taxon>
        <taxon>Eubacteriales</taxon>
        <taxon>Clostridiaceae</taxon>
        <taxon>Clostridium</taxon>
    </lineage>
</organism>
<reference evidence="1 2" key="1">
    <citation type="submission" date="2014-01" db="EMBL/GenBank/DDBJ databases">
        <title>Plasmidome dynamics in the species complex Clostridium novyi sensu lato converts strains of independent lineages into distinctly different pathogens.</title>
        <authorList>
            <person name="Skarin H."/>
            <person name="Segerman B."/>
        </authorList>
    </citation>
    <scope>NUCLEOTIDE SEQUENCE [LARGE SCALE GENOMIC DNA]</scope>
    <source>
        <strain evidence="1 2">DC5</strain>
    </source>
</reference>
<comment type="caution">
    <text evidence="1">The sequence shown here is derived from an EMBL/GenBank/DDBJ whole genome shotgun (WGS) entry which is preliminary data.</text>
</comment>
<dbReference type="Proteomes" id="UP000030014">
    <property type="component" value="Unassembled WGS sequence"/>
</dbReference>
<dbReference type="InterPro" id="IPR041025">
    <property type="entry name" value="HNH_repeat"/>
</dbReference>
<dbReference type="EMBL" id="JDRY01000170">
    <property type="protein sequence ID" value="KGM93307.1"/>
    <property type="molecule type" value="Genomic_DNA"/>
</dbReference>
<evidence type="ECO:0000313" key="1">
    <source>
        <dbReference type="EMBL" id="KGM93307.1"/>
    </source>
</evidence>
<dbReference type="RefSeq" id="WP_039260133.1">
    <property type="nucleotide sequence ID" value="NZ_JDRY01000170.1"/>
</dbReference>
<dbReference type="AlphaFoldDB" id="A0A0A0HXQ7"/>
<proteinExistence type="predicted"/>
<gene>
    <name evidence="1" type="ORF">Z955_15115</name>
</gene>
<dbReference type="Gene3D" id="3.40.960.10">
    <property type="entry name" value="VSR Endonuclease"/>
    <property type="match status" value="1"/>
</dbReference>
<name>A0A0A0HXQ7_CLOBO</name>
<protein>
    <submittedName>
        <fullName evidence="1">Uncharacterized protein</fullName>
    </submittedName>
</protein>
<evidence type="ECO:0000313" key="2">
    <source>
        <dbReference type="Proteomes" id="UP000030014"/>
    </source>
</evidence>
<dbReference type="Pfam" id="PF18780">
    <property type="entry name" value="HNH_repeat"/>
    <property type="match status" value="3"/>
</dbReference>
<accession>A0A0A0HXQ7</accession>